<dbReference type="PANTHER" id="PTHR45641">
    <property type="entry name" value="TETRATRICOPEPTIDE REPEAT PROTEIN (AFU_ORTHOLOGUE AFUA_6G03870)"/>
    <property type="match status" value="1"/>
</dbReference>
<reference evidence="4" key="1">
    <citation type="submission" date="2021-01" db="EMBL/GenBank/DDBJ databases">
        <authorList>
            <person name="Corre E."/>
            <person name="Pelletier E."/>
            <person name="Niang G."/>
            <person name="Scheremetjew M."/>
            <person name="Finn R."/>
            <person name="Kale V."/>
            <person name="Holt S."/>
            <person name="Cochrane G."/>
            <person name="Meng A."/>
            <person name="Brown T."/>
            <person name="Cohen L."/>
        </authorList>
    </citation>
    <scope>NUCLEOTIDE SEQUENCE</scope>
    <source>
        <strain evidence="4">CCMP3105</strain>
    </source>
</reference>
<dbReference type="Gene3D" id="1.25.40.10">
    <property type="entry name" value="Tetratricopeptide repeat domain"/>
    <property type="match status" value="2"/>
</dbReference>
<keyword evidence="1" id="KW-0677">Repeat</keyword>
<dbReference type="PANTHER" id="PTHR45641:SF19">
    <property type="entry name" value="NEPHROCYSTIN-3"/>
    <property type="match status" value="1"/>
</dbReference>
<feature type="region of interest" description="Disordered" evidence="3">
    <location>
        <begin position="128"/>
        <end position="157"/>
    </location>
</feature>
<evidence type="ECO:0000313" key="4">
    <source>
        <dbReference type="EMBL" id="CAE4562742.1"/>
    </source>
</evidence>
<proteinExistence type="predicted"/>
<dbReference type="AlphaFoldDB" id="A0A7S4UFQ1"/>
<evidence type="ECO:0008006" key="5">
    <source>
        <dbReference type="Google" id="ProtNLM"/>
    </source>
</evidence>
<evidence type="ECO:0000256" key="2">
    <source>
        <dbReference type="ARBA" id="ARBA00022803"/>
    </source>
</evidence>
<dbReference type="InterPro" id="IPR011990">
    <property type="entry name" value="TPR-like_helical_dom_sf"/>
</dbReference>
<dbReference type="SUPFAM" id="SSF48452">
    <property type="entry name" value="TPR-like"/>
    <property type="match status" value="2"/>
</dbReference>
<dbReference type="Pfam" id="PF13374">
    <property type="entry name" value="TPR_10"/>
    <property type="match status" value="1"/>
</dbReference>
<accession>A0A7S4UFQ1</accession>
<dbReference type="InterPro" id="IPR019734">
    <property type="entry name" value="TPR_rpt"/>
</dbReference>
<sequence length="829" mass="89667">MAGVTPSEADGGLYGMQPLLRLHLRQQQSTEGGGANTLGGLADPETAARLLAGYAGRIASSLVRREEFPNVQLVLDLAGATCSFLALLWAVRSIGWVHTWLGDLRRVKLYERALAVLASLAAQAETGAPAGLNTSEPPPPKLAWAEEETPAGPRAAELPSDVLLATPAGGNPKSARMEACMRRMVQQGGPYRSDRPWGEQQDWIFVHGSNINPAEVWGAAIDDDSQPLLRPHGDLDERALPMMSKSHTALCTVVSAMSSPEGQQLRIHEAMLELAAACRATDAGRALRLAHCVVMRLCHQHSLDLKGTSDVPHVADMSTELQSLLADALVEFALGSLSFCGLSSRALTTDLIDLAVSIGQRSDPTRLQHFRTLRLASFHALAFERDPCKAERLLKRCLEQKLQKFNTWQHAEIAETLGDCGMLCYTLGDLSHAEGMLRTAVGVWRQLLDRTQPKLAAAVLELAGLFAAKERSAEAEELYQQGTSLLREASDGSLQLYRALNRLALLHRQRGKPEVAVPLLRECIAGVEQALGKGDHLATAALRHNLALCLMAMHGTSSERAAASAREACEMLEKVAAVYQVSLPPSSPSALALQRSLAQCYLQLKRPDSAAPLLDKALHITEELGTYSAREVGRLRFLLGQARMLQGKMEESRRHFEWVLRHPAAAASINEKEREAAEELVRRPRGSSEAGAGPADKEEPGEQEPAEEEAPRWESSAEQPSPLRARATSCTSEPQGEPESLAEGPCMRDGRHLGFVDVEETSLSILNRVQYLLADRVEACLGVLPPLGDGHHIAAAETGGRPPGPEAEAGSLAALLPRMELVCLRLPSQ</sequence>
<dbReference type="SMART" id="SM00028">
    <property type="entry name" value="TPR"/>
    <property type="match status" value="5"/>
</dbReference>
<name>A0A7S4UFQ1_9DINO</name>
<feature type="region of interest" description="Disordered" evidence="3">
    <location>
        <begin position="669"/>
        <end position="746"/>
    </location>
</feature>
<organism evidence="4">
    <name type="scientific">Alexandrium monilatum</name>
    <dbReference type="NCBI Taxonomy" id="311494"/>
    <lineage>
        <taxon>Eukaryota</taxon>
        <taxon>Sar</taxon>
        <taxon>Alveolata</taxon>
        <taxon>Dinophyceae</taxon>
        <taxon>Gonyaulacales</taxon>
        <taxon>Pyrocystaceae</taxon>
        <taxon>Alexandrium</taxon>
    </lineage>
</organism>
<evidence type="ECO:0000256" key="3">
    <source>
        <dbReference type="SAM" id="MobiDB-lite"/>
    </source>
</evidence>
<dbReference type="EMBL" id="HBNR01003336">
    <property type="protein sequence ID" value="CAE4562742.1"/>
    <property type="molecule type" value="Transcribed_RNA"/>
</dbReference>
<gene>
    <name evidence="4" type="ORF">AMON00008_LOCUS2361</name>
</gene>
<keyword evidence="2" id="KW-0802">TPR repeat</keyword>
<feature type="compositionally biased region" description="Basic and acidic residues" evidence="3">
    <location>
        <begin position="670"/>
        <end position="682"/>
    </location>
</feature>
<evidence type="ECO:0000256" key="1">
    <source>
        <dbReference type="ARBA" id="ARBA00022737"/>
    </source>
</evidence>
<protein>
    <recommendedName>
        <fullName evidence="5">MalT-like TPR region domain-containing protein</fullName>
    </recommendedName>
</protein>